<name>A0ABP9S5G7_9MICC</name>
<comment type="caution">
    <text evidence="2">The sequence shown here is derived from an EMBL/GenBank/DDBJ whole genome shotgun (WGS) entry which is preliminary data.</text>
</comment>
<reference evidence="3" key="1">
    <citation type="journal article" date="2019" name="Int. J. Syst. Evol. Microbiol.">
        <title>The Global Catalogue of Microorganisms (GCM) 10K type strain sequencing project: providing services to taxonomists for standard genome sequencing and annotation.</title>
        <authorList>
            <consortium name="The Broad Institute Genomics Platform"/>
            <consortium name="The Broad Institute Genome Sequencing Center for Infectious Disease"/>
            <person name="Wu L."/>
            <person name="Ma J."/>
        </authorList>
    </citation>
    <scope>NUCLEOTIDE SEQUENCE [LARGE SCALE GENOMIC DNA]</scope>
    <source>
        <strain evidence="3">JCM 18514</strain>
    </source>
</reference>
<proteinExistence type="predicted"/>
<dbReference type="InterPro" id="IPR010982">
    <property type="entry name" value="Lambda_DNA-bd_dom_sf"/>
</dbReference>
<dbReference type="PROSITE" id="PS50943">
    <property type="entry name" value="HTH_CROC1"/>
    <property type="match status" value="1"/>
</dbReference>
<dbReference type="Proteomes" id="UP001500200">
    <property type="component" value="Unassembled WGS sequence"/>
</dbReference>
<keyword evidence="3" id="KW-1185">Reference proteome</keyword>
<dbReference type="CDD" id="cd00093">
    <property type="entry name" value="HTH_XRE"/>
    <property type="match status" value="1"/>
</dbReference>
<dbReference type="SUPFAM" id="SSF47413">
    <property type="entry name" value="lambda repressor-like DNA-binding domains"/>
    <property type="match status" value="1"/>
</dbReference>
<dbReference type="Pfam" id="PF01381">
    <property type="entry name" value="HTH_3"/>
    <property type="match status" value="1"/>
</dbReference>
<dbReference type="RefSeq" id="WP_345448173.1">
    <property type="nucleotide sequence ID" value="NZ_BAABKK010000006.1"/>
</dbReference>
<protein>
    <recommendedName>
        <fullName evidence="1">HTH cro/C1-type domain-containing protein</fullName>
    </recommendedName>
</protein>
<organism evidence="2 3">
    <name type="scientific">Arthrobacter gyeryongensis</name>
    <dbReference type="NCBI Taxonomy" id="1650592"/>
    <lineage>
        <taxon>Bacteria</taxon>
        <taxon>Bacillati</taxon>
        <taxon>Actinomycetota</taxon>
        <taxon>Actinomycetes</taxon>
        <taxon>Micrococcales</taxon>
        <taxon>Micrococcaceae</taxon>
        <taxon>Arthrobacter</taxon>
    </lineage>
</organism>
<feature type="domain" description="HTH cro/C1-type" evidence="1">
    <location>
        <begin position="16"/>
        <end position="70"/>
    </location>
</feature>
<gene>
    <name evidence="2" type="ORF">GCM10023346_09810</name>
</gene>
<evidence type="ECO:0000313" key="3">
    <source>
        <dbReference type="Proteomes" id="UP001500200"/>
    </source>
</evidence>
<dbReference type="InterPro" id="IPR001387">
    <property type="entry name" value="Cro/C1-type_HTH"/>
</dbReference>
<dbReference type="SMART" id="SM00530">
    <property type="entry name" value="HTH_XRE"/>
    <property type="match status" value="1"/>
</dbReference>
<accession>A0ABP9S5G7</accession>
<dbReference type="EMBL" id="BAABKK010000006">
    <property type="protein sequence ID" value="GAA5191108.1"/>
    <property type="molecule type" value="Genomic_DNA"/>
</dbReference>
<evidence type="ECO:0000259" key="1">
    <source>
        <dbReference type="PROSITE" id="PS50943"/>
    </source>
</evidence>
<sequence>MPSFEAPNPKNLGAAIKHARTARGMTQEQLAEDLGIPRLYLVNLEKGTSNLWATRMFRTLRRLGIKITVSFDLPAEVPHD</sequence>
<dbReference type="Gene3D" id="1.10.260.40">
    <property type="entry name" value="lambda repressor-like DNA-binding domains"/>
    <property type="match status" value="1"/>
</dbReference>
<evidence type="ECO:0000313" key="2">
    <source>
        <dbReference type="EMBL" id="GAA5191108.1"/>
    </source>
</evidence>